<dbReference type="EnsemblPlants" id="LPERR01G14700.1">
    <property type="protein sequence ID" value="LPERR01G14700.1"/>
    <property type="gene ID" value="LPERR01G14700"/>
</dbReference>
<evidence type="ECO:0000313" key="1">
    <source>
        <dbReference type="EnsemblPlants" id="LPERR01G14700.1"/>
    </source>
</evidence>
<dbReference type="Proteomes" id="UP000032180">
    <property type="component" value="Chromosome 1"/>
</dbReference>
<accession>A0A0D9V191</accession>
<evidence type="ECO:0000313" key="2">
    <source>
        <dbReference type="Proteomes" id="UP000032180"/>
    </source>
</evidence>
<protein>
    <submittedName>
        <fullName evidence="1">Uncharacterized protein</fullName>
    </submittedName>
</protein>
<reference evidence="1 2" key="1">
    <citation type="submission" date="2012-08" db="EMBL/GenBank/DDBJ databases">
        <title>Oryza genome evolution.</title>
        <authorList>
            <person name="Wing R.A."/>
        </authorList>
    </citation>
    <scope>NUCLEOTIDE SEQUENCE</scope>
</reference>
<reference evidence="1" key="3">
    <citation type="submission" date="2015-04" db="UniProtKB">
        <authorList>
            <consortium name="EnsemblPlants"/>
        </authorList>
    </citation>
    <scope>IDENTIFICATION</scope>
</reference>
<proteinExistence type="predicted"/>
<reference evidence="2" key="2">
    <citation type="submission" date="2013-12" db="EMBL/GenBank/DDBJ databases">
        <authorList>
            <person name="Yu Y."/>
            <person name="Lee S."/>
            <person name="de Baynast K."/>
            <person name="Wissotski M."/>
            <person name="Liu L."/>
            <person name="Talag J."/>
            <person name="Goicoechea J."/>
            <person name="Angelova A."/>
            <person name="Jetty R."/>
            <person name="Kudrna D."/>
            <person name="Golser W."/>
            <person name="Rivera L."/>
            <person name="Zhang J."/>
            <person name="Wing R."/>
        </authorList>
    </citation>
    <scope>NUCLEOTIDE SEQUENCE</scope>
</reference>
<sequence length="179" mass="20295">MALVTTRAITRRRERRLNDDREWLGRRRPTGGSGAVVQLVDRGHQRQPTQAFRLFPSPPPPSFAGESSAEIQPWCQRDKITCGEVGSVGASPLLAMLQNHCHQNLELCRYRVHNLHRSGRYCYCRYGVWAIGISLALLFSGNDIEPFQLHYDLQLMIVQTPAYKRRAIGAPQPLANQMS</sequence>
<dbReference type="AlphaFoldDB" id="A0A0D9V191"/>
<dbReference type="HOGENOM" id="CLU_1663290_0_0_1"/>
<name>A0A0D9V191_9ORYZ</name>
<keyword evidence="2" id="KW-1185">Reference proteome</keyword>
<dbReference type="Gramene" id="LPERR01G14700.1">
    <property type="protein sequence ID" value="LPERR01G14700.1"/>
    <property type="gene ID" value="LPERR01G14700"/>
</dbReference>
<organism evidence="1 2">
    <name type="scientific">Leersia perrieri</name>
    <dbReference type="NCBI Taxonomy" id="77586"/>
    <lineage>
        <taxon>Eukaryota</taxon>
        <taxon>Viridiplantae</taxon>
        <taxon>Streptophyta</taxon>
        <taxon>Embryophyta</taxon>
        <taxon>Tracheophyta</taxon>
        <taxon>Spermatophyta</taxon>
        <taxon>Magnoliopsida</taxon>
        <taxon>Liliopsida</taxon>
        <taxon>Poales</taxon>
        <taxon>Poaceae</taxon>
        <taxon>BOP clade</taxon>
        <taxon>Oryzoideae</taxon>
        <taxon>Oryzeae</taxon>
        <taxon>Oryzinae</taxon>
        <taxon>Leersia</taxon>
    </lineage>
</organism>